<proteinExistence type="predicted"/>
<dbReference type="Proteomes" id="UP000003932">
    <property type="component" value="Chromosome"/>
</dbReference>
<name>J7GYF1_CARRU</name>
<dbReference type="RefSeq" id="WP_014886914.1">
    <property type="nucleotide sequence ID" value="NC_018414.1"/>
</dbReference>
<dbReference type="PATRIC" id="fig|1202536.3.peg.138"/>
<protein>
    <submittedName>
        <fullName evidence="1">Uncharacterized protein</fullName>
    </submittedName>
</protein>
<dbReference type="AlphaFoldDB" id="J7GYF1"/>
<dbReference type="KEGG" id="cru:A33U_0166"/>
<gene>
    <name evidence="1" type="ORF">A33U_0166</name>
</gene>
<accession>J7GYF1</accession>
<dbReference type="HOGENOM" id="CLU_215738_0_0_6"/>
<evidence type="ECO:0000313" key="1">
    <source>
        <dbReference type="EMBL" id="AFP83613.1"/>
    </source>
</evidence>
<sequence>MEKFIIKKIIRKIKKKKLKNINKIYSFLDKIKIFNKKKISKYKSLFCKL</sequence>
<reference evidence="1 2" key="1">
    <citation type="journal article" date="2012" name="Mol. Biol. Evol.">
        <title>Genome reduction and co-evolution between the primary and secondary bacterial symbionts of psyllids.</title>
        <authorList>
            <person name="Sloan D.B."/>
            <person name="Moran N.A."/>
        </authorList>
    </citation>
    <scope>NUCLEOTIDE SEQUENCE [LARGE SCALE GENOMIC DNA]</scope>
    <source>
        <strain evidence="1 2">CE</strain>
    </source>
</reference>
<organism evidence="1 2">
    <name type="scientific">Candidatus Carsonella ruddii CE isolate Thao2000</name>
    <dbReference type="NCBI Taxonomy" id="1202536"/>
    <lineage>
        <taxon>Bacteria</taxon>
        <taxon>Pseudomonadati</taxon>
        <taxon>Pseudomonadota</taxon>
        <taxon>Gammaproteobacteria</taxon>
        <taxon>Oceanospirillales</taxon>
        <taxon>Halomonadaceae</taxon>
        <taxon>Zymobacter group</taxon>
        <taxon>Candidatus Carsonella</taxon>
    </lineage>
</organism>
<dbReference type="EMBL" id="CP003541">
    <property type="protein sequence ID" value="AFP83613.1"/>
    <property type="molecule type" value="Genomic_DNA"/>
</dbReference>
<evidence type="ECO:0000313" key="2">
    <source>
        <dbReference type="Proteomes" id="UP000003932"/>
    </source>
</evidence>